<evidence type="ECO:0000313" key="2">
    <source>
        <dbReference type="Proteomes" id="UP001183582"/>
    </source>
</evidence>
<protein>
    <recommendedName>
        <fullName evidence="3">Helix-turn-helix domain-containing protein</fullName>
    </recommendedName>
</protein>
<comment type="caution">
    <text evidence="1">The sequence shown here is derived from an EMBL/GenBank/DDBJ whole genome shotgun (WGS) entry which is preliminary data.</text>
</comment>
<reference evidence="1 2" key="1">
    <citation type="submission" date="2021-06" db="EMBL/GenBank/DDBJ databases">
        <title>Genome-based taxonomic framework of Microbacterium strains isolated from marine environment, the description of four new species and reclassification of four preexisting species.</title>
        <authorList>
            <person name="Lee S.D."/>
            <person name="Kim S.-M."/>
            <person name="Byeon Y.-S."/>
            <person name="Yang H.L."/>
            <person name="Kim I.S."/>
        </authorList>
    </citation>
    <scope>NUCLEOTIDE SEQUENCE [LARGE SCALE GENOMIC DNA]</scope>
    <source>
        <strain evidence="1 2">KACC 20514</strain>
    </source>
</reference>
<name>A0AAJ2LZI5_9MICO</name>
<dbReference type="GeneID" id="301459114"/>
<evidence type="ECO:0000313" key="1">
    <source>
        <dbReference type="EMBL" id="MDS0246463.1"/>
    </source>
</evidence>
<dbReference type="RefSeq" id="WP_310891933.1">
    <property type="nucleotide sequence ID" value="NZ_BAAAGR010000003.1"/>
</dbReference>
<sequence>MAKQLREGEIDALVARYREIRSMRKLATEFRLSRTTIAKHLADRGVDTSRGMTSADIARAADLYEGGLSSVSIGKRLGYDNKTILSALRAEGITIREALVRYPTNP</sequence>
<gene>
    <name evidence="1" type="ORF">KZC50_12735</name>
</gene>
<dbReference type="Gene3D" id="1.10.10.60">
    <property type="entry name" value="Homeodomain-like"/>
    <property type="match status" value="1"/>
</dbReference>
<accession>A0AAJ2LZI5</accession>
<dbReference type="Proteomes" id="UP001183582">
    <property type="component" value="Unassembled WGS sequence"/>
</dbReference>
<evidence type="ECO:0008006" key="3">
    <source>
        <dbReference type="Google" id="ProtNLM"/>
    </source>
</evidence>
<proteinExistence type="predicted"/>
<dbReference type="AlphaFoldDB" id="A0AAJ2LZI5"/>
<dbReference type="EMBL" id="JAHWXH010000003">
    <property type="protein sequence ID" value="MDS0246463.1"/>
    <property type="molecule type" value="Genomic_DNA"/>
</dbReference>
<organism evidence="1 2">
    <name type="scientific">Microbacterium aurantiacum</name>
    <dbReference type="NCBI Taxonomy" id="162393"/>
    <lineage>
        <taxon>Bacteria</taxon>
        <taxon>Bacillati</taxon>
        <taxon>Actinomycetota</taxon>
        <taxon>Actinomycetes</taxon>
        <taxon>Micrococcales</taxon>
        <taxon>Microbacteriaceae</taxon>
        <taxon>Microbacterium</taxon>
    </lineage>
</organism>